<evidence type="ECO:0000313" key="3">
    <source>
        <dbReference type="Proteomes" id="UP000002799"/>
    </source>
</evidence>
<dbReference type="EMBL" id="CP007062">
    <property type="protein sequence ID" value="EEO42937.2"/>
    <property type="molecule type" value="Genomic_DNA"/>
</dbReference>
<evidence type="ECO:0000313" key="2">
    <source>
        <dbReference type="EMBL" id="EEO42937.2"/>
    </source>
</evidence>
<feature type="transmembrane region" description="Helical" evidence="1">
    <location>
        <begin position="6"/>
        <end position="25"/>
    </location>
</feature>
<gene>
    <name evidence="2" type="ORF">FSDG_01496</name>
</gene>
<dbReference type="Proteomes" id="UP000002799">
    <property type="component" value="Chromosome"/>
</dbReference>
<accession>A0A140PWE2</accession>
<sequence length="259" mass="31179">MKQFLLTFLGSFSGIITAFIVLNFFKGFRNLIFSDKALDYKVFKNFLEKEMPNNKCHKFKITPETKIETYKIELDKIIDKFIKNSRETFDYSKNKLLQKKLCIDLFHLKAVLTDKEKGEIVRDIMLNEDSEYNVDNEISYFTKLVNKYMDRIEEYRKNQLEKDFNKIKINDFNNFVIDLDNEIKNNNKTINLDRNKKLAENLIYLKDILTDEEKIVARDEIVNRYDFRNRGYFFIKLIDENFERIVKYKNEKFNSTSAN</sequence>
<proteinExistence type="predicted"/>
<keyword evidence="1" id="KW-1133">Transmembrane helix</keyword>
<protein>
    <submittedName>
        <fullName evidence="2">Uncharacterized protein</fullName>
    </submittedName>
</protein>
<evidence type="ECO:0000256" key="1">
    <source>
        <dbReference type="SAM" id="Phobius"/>
    </source>
</evidence>
<dbReference type="KEGG" id="fne:FSDG_01496"/>
<keyword evidence="1" id="KW-0472">Membrane</keyword>
<dbReference type="AlphaFoldDB" id="A0A140PWE2"/>
<name>A0A140PWE2_9FUSO</name>
<dbReference type="HOGENOM" id="CLU_1072651_0_0_0"/>
<reference evidence="2 3" key="1">
    <citation type="submission" date="2013-11" db="EMBL/GenBank/DDBJ databases">
        <title>The Genome Sequence of Fusobacterium sp. 7_1.</title>
        <authorList>
            <consortium name="The Broad Institute Genome Sequencing Platform"/>
            <person name="Earl A."/>
            <person name="Ward D."/>
            <person name="Feldgarden M."/>
            <person name="Gevers D."/>
            <person name="Strauss J."/>
            <person name="Ambrose C.E."/>
            <person name="Allen-Vercoe E."/>
            <person name="Walker B."/>
            <person name="Young S.K."/>
            <person name="Zeng Q."/>
            <person name="Gargeya S."/>
            <person name="Fitzgerald M."/>
            <person name="Haas B."/>
            <person name="Abouelleil A."/>
            <person name="Alvarado L."/>
            <person name="Arachchi H.M."/>
            <person name="Berlin A.M."/>
            <person name="Chapman S.B."/>
            <person name="Goldberg J."/>
            <person name="Griggs A."/>
            <person name="Gujja S."/>
            <person name="Hansen M."/>
            <person name="Howarth C."/>
            <person name="Imamovic A."/>
            <person name="Larimer J."/>
            <person name="McCowen C."/>
            <person name="Montmayeur A."/>
            <person name="Murphy C."/>
            <person name="Neiman D."/>
            <person name="Pearson M."/>
            <person name="Priest M."/>
            <person name="Roberts A."/>
            <person name="Saif S."/>
            <person name="Shea T."/>
            <person name="Sisk P."/>
            <person name="Sykes S."/>
            <person name="Wortman J."/>
            <person name="Nusbaum C."/>
            <person name="Birren B."/>
        </authorList>
    </citation>
    <scope>NUCLEOTIDE SEQUENCE [LARGE SCALE GENOMIC DNA]</scope>
    <source>
        <strain evidence="2 3">7_1</strain>
    </source>
</reference>
<keyword evidence="1" id="KW-0812">Transmembrane</keyword>
<organism evidence="2">
    <name type="scientific">Fusobacterium animalis 7_1</name>
    <dbReference type="NCBI Taxonomy" id="457405"/>
    <lineage>
        <taxon>Bacteria</taxon>
        <taxon>Fusobacteriati</taxon>
        <taxon>Fusobacteriota</taxon>
        <taxon>Fusobacteriia</taxon>
        <taxon>Fusobacteriales</taxon>
        <taxon>Fusobacteriaceae</taxon>
        <taxon>Fusobacterium</taxon>
    </lineage>
</organism>
<dbReference type="RefSeq" id="WP_016361495.1">
    <property type="nucleotide sequence ID" value="NZ_AKBT01000001.1"/>
</dbReference>